<evidence type="ECO:0000313" key="1">
    <source>
        <dbReference type="EMBL" id="TFB52828.1"/>
    </source>
</evidence>
<dbReference type="EMBL" id="SOEZ01000031">
    <property type="protein sequence ID" value="TFB52828.1"/>
    <property type="molecule type" value="Genomic_DNA"/>
</dbReference>
<comment type="caution">
    <text evidence="1">The sequence shown here is derived from an EMBL/GenBank/DDBJ whole genome shotgun (WGS) entry which is preliminary data.</text>
</comment>
<dbReference type="RefSeq" id="WP_134489095.1">
    <property type="nucleotide sequence ID" value="NZ_SOEZ01000031.1"/>
</dbReference>
<accession>A0A4R8UFB9</accession>
<name>A0A4R8UFB9_9MICO</name>
<dbReference type="AlphaFoldDB" id="A0A4R8UFB9"/>
<proteinExistence type="predicted"/>
<sequence>MRTLLPISLLPIRRLPIALALALVFLAGCASQPSTTFTSAAPSVATERVVIRPVTPSGLPAPGFSVTLDDSVTLDCGAASLEPRPSPVAVDDDILACLPSSAYAVACWQDPSPSRAVCYRDPWTKSLVRMPTVGGVPAASAPPQAQPLGLLLSDGGRCRIRSGGVWNDLDRHTGWYGTYSCEGAEAVWAESADGIDRSSPQWTVEVASISGAGPLRTRGVVTAYFVGTQDG</sequence>
<protein>
    <submittedName>
        <fullName evidence="1">Uncharacterized protein</fullName>
    </submittedName>
</protein>
<evidence type="ECO:0000313" key="2">
    <source>
        <dbReference type="Proteomes" id="UP000297866"/>
    </source>
</evidence>
<organism evidence="1 2">
    <name type="scientific">Cryobacterium tagatosivorans</name>
    <dbReference type="NCBI Taxonomy" id="1259199"/>
    <lineage>
        <taxon>Bacteria</taxon>
        <taxon>Bacillati</taxon>
        <taxon>Actinomycetota</taxon>
        <taxon>Actinomycetes</taxon>
        <taxon>Micrococcales</taxon>
        <taxon>Microbacteriaceae</taxon>
        <taxon>Cryobacterium</taxon>
    </lineage>
</organism>
<reference evidence="1 2" key="1">
    <citation type="submission" date="2019-03" db="EMBL/GenBank/DDBJ databases">
        <title>Genomics of glacier-inhabiting Cryobacterium strains.</title>
        <authorList>
            <person name="Liu Q."/>
            <person name="Xin Y.-H."/>
        </authorList>
    </citation>
    <scope>NUCLEOTIDE SEQUENCE [LARGE SCALE GENOMIC DNA]</scope>
    <source>
        <strain evidence="1 2">Sr47</strain>
    </source>
</reference>
<gene>
    <name evidence="1" type="ORF">E3O23_05890</name>
</gene>
<dbReference type="Proteomes" id="UP000297866">
    <property type="component" value="Unassembled WGS sequence"/>
</dbReference>
<keyword evidence="2" id="KW-1185">Reference proteome</keyword>
<dbReference type="PROSITE" id="PS51257">
    <property type="entry name" value="PROKAR_LIPOPROTEIN"/>
    <property type="match status" value="1"/>
</dbReference>
<dbReference type="OrthoDB" id="5116562at2"/>